<evidence type="ECO:0000313" key="4">
    <source>
        <dbReference type="Proteomes" id="UP000546126"/>
    </source>
</evidence>
<protein>
    <submittedName>
        <fullName evidence="3">Uncharacterized protein</fullName>
    </submittedName>
</protein>
<gene>
    <name evidence="3" type="ORF">HT134_35965</name>
</gene>
<evidence type="ECO:0000313" key="3">
    <source>
        <dbReference type="EMBL" id="NUW45479.1"/>
    </source>
</evidence>
<accession>A0A7Y6IW44</accession>
<comment type="caution">
    <text evidence="3">The sequence shown here is derived from an EMBL/GenBank/DDBJ whole genome shotgun (WGS) entry which is preliminary data.</text>
</comment>
<dbReference type="Proteomes" id="UP000546126">
    <property type="component" value="Unassembled WGS sequence"/>
</dbReference>
<feature type="region of interest" description="Disordered" evidence="1">
    <location>
        <begin position="1"/>
        <end position="40"/>
    </location>
</feature>
<feature type="transmembrane region" description="Helical" evidence="2">
    <location>
        <begin position="50"/>
        <end position="71"/>
    </location>
</feature>
<dbReference type="RefSeq" id="WP_175604945.1">
    <property type="nucleotide sequence ID" value="NZ_JABWGO010000012.1"/>
</dbReference>
<dbReference type="EMBL" id="JABWGO010000012">
    <property type="protein sequence ID" value="NUW45479.1"/>
    <property type="molecule type" value="Genomic_DNA"/>
</dbReference>
<organism evidence="3 4">
    <name type="scientific">Nonomuraea rhodomycinica</name>
    <dbReference type="NCBI Taxonomy" id="1712872"/>
    <lineage>
        <taxon>Bacteria</taxon>
        <taxon>Bacillati</taxon>
        <taxon>Actinomycetota</taxon>
        <taxon>Actinomycetes</taxon>
        <taxon>Streptosporangiales</taxon>
        <taxon>Streptosporangiaceae</taxon>
        <taxon>Nonomuraea</taxon>
    </lineage>
</organism>
<dbReference type="AlphaFoldDB" id="A0A7Y6IW44"/>
<evidence type="ECO:0000256" key="1">
    <source>
        <dbReference type="SAM" id="MobiDB-lite"/>
    </source>
</evidence>
<keyword evidence="2" id="KW-0472">Membrane</keyword>
<evidence type="ECO:0000256" key="2">
    <source>
        <dbReference type="SAM" id="Phobius"/>
    </source>
</evidence>
<reference evidence="3 4" key="1">
    <citation type="submission" date="2020-06" db="EMBL/GenBank/DDBJ databases">
        <authorList>
            <person name="Chanama M."/>
        </authorList>
    </citation>
    <scope>NUCLEOTIDE SEQUENCE [LARGE SCALE GENOMIC DNA]</scope>
    <source>
        <strain evidence="3 4">TBRC6557</strain>
    </source>
</reference>
<name>A0A7Y6IW44_9ACTN</name>
<keyword evidence="2" id="KW-0812">Transmembrane</keyword>
<sequence length="237" mass="24682">MSPEAIHQQQRLADPPETAPEPHADLTAPGLTAPAAHETGVARRRRGARVLVAALAAVALAAGGVAVVQYVRAHAPRPADGGTPPWPVPADPLPGIRAAGLTHGPMGHAEHYHAHLSVFVDGDEVEVPADIGIVGEEMSPLHTHDDRGVIHVEPHTKGEVFTLGQLFEQWGVTLSATRIGSLQAGAGRTLTAEVNGVPVAGDPAAIVVKPHEQISLVYGAPDPSFKAPSTFTFKPDE</sequence>
<keyword evidence="2" id="KW-1133">Transmembrane helix</keyword>
<proteinExistence type="predicted"/>
<keyword evidence="4" id="KW-1185">Reference proteome</keyword>